<proteinExistence type="inferred from homology"/>
<organism evidence="6 7">
    <name type="scientific">Ceratodon purpureus</name>
    <name type="common">Fire moss</name>
    <name type="synonym">Dicranum purpureum</name>
    <dbReference type="NCBI Taxonomy" id="3225"/>
    <lineage>
        <taxon>Eukaryota</taxon>
        <taxon>Viridiplantae</taxon>
        <taxon>Streptophyta</taxon>
        <taxon>Embryophyta</taxon>
        <taxon>Bryophyta</taxon>
        <taxon>Bryophytina</taxon>
        <taxon>Bryopsida</taxon>
        <taxon>Dicranidae</taxon>
        <taxon>Pseudoditrichales</taxon>
        <taxon>Ditrichaceae</taxon>
        <taxon>Ceratodon</taxon>
    </lineage>
</organism>
<keyword evidence="7" id="KW-1185">Reference proteome</keyword>
<sequence>MSRLIHQQKITNQHSPCHWGYHDLLQIRHLEPPQYGPSRVARTEYQGNVYLKITAQRRRHSCPLSSGKAAQPCTPTRTCTTALYEVIRKTTDIEALRRCFHMSSGFRHVKGNTIIVPIVNSEHWSLAILSGEHFLKFDSNSGETLHGSTKLHQSLGKSWCMAVGHEEGSATWVNATDLNSWIRVKCPQQGDDWSCGYYVMCYIIMYVTYWSNKQFVDWRQEMSHIFGEKEVLEIKAELKIAILRAIVTGLVDDSECKVSVGFHDVITSKVQDRTKVKTGDASPPRRSGRIKEKTGATWG</sequence>
<evidence type="ECO:0000256" key="2">
    <source>
        <dbReference type="ARBA" id="ARBA00022670"/>
    </source>
</evidence>
<dbReference type="GO" id="GO:0008234">
    <property type="term" value="F:cysteine-type peptidase activity"/>
    <property type="evidence" value="ECO:0007669"/>
    <property type="project" value="InterPro"/>
</dbReference>
<gene>
    <name evidence="6" type="ORF">KC19_VG102100</name>
</gene>
<evidence type="ECO:0000256" key="4">
    <source>
        <dbReference type="SAM" id="MobiDB-lite"/>
    </source>
</evidence>
<feature type="domain" description="Ubiquitin-like protease family profile" evidence="5">
    <location>
        <begin position="112"/>
        <end position="216"/>
    </location>
</feature>
<dbReference type="SUPFAM" id="SSF54001">
    <property type="entry name" value="Cysteine proteinases"/>
    <property type="match status" value="1"/>
</dbReference>
<protein>
    <recommendedName>
        <fullName evidence="5">Ubiquitin-like protease family profile domain-containing protein</fullName>
    </recommendedName>
</protein>
<feature type="region of interest" description="Disordered" evidence="4">
    <location>
        <begin position="273"/>
        <end position="299"/>
    </location>
</feature>
<dbReference type="AlphaFoldDB" id="A0A8T0HNS9"/>
<feature type="compositionally biased region" description="Basic and acidic residues" evidence="4">
    <location>
        <begin position="289"/>
        <end position="299"/>
    </location>
</feature>
<evidence type="ECO:0000256" key="1">
    <source>
        <dbReference type="ARBA" id="ARBA00005234"/>
    </source>
</evidence>
<dbReference type="Pfam" id="PF02902">
    <property type="entry name" value="Peptidase_C48"/>
    <property type="match status" value="1"/>
</dbReference>
<name>A0A8T0HNS9_CERPU</name>
<dbReference type="Gene3D" id="3.40.395.10">
    <property type="entry name" value="Adenoviral Proteinase, Chain A"/>
    <property type="match status" value="1"/>
</dbReference>
<evidence type="ECO:0000313" key="7">
    <source>
        <dbReference type="Proteomes" id="UP000822688"/>
    </source>
</evidence>
<evidence type="ECO:0000256" key="3">
    <source>
        <dbReference type="ARBA" id="ARBA00022801"/>
    </source>
</evidence>
<dbReference type="InterPro" id="IPR038765">
    <property type="entry name" value="Papain-like_cys_pep_sf"/>
</dbReference>
<accession>A0A8T0HNS9</accession>
<keyword evidence="3" id="KW-0378">Hydrolase</keyword>
<dbReference type="Proteomes" id="UP000822688">
    <property type="component" value="Chromosome V"/>
</dbReference>
<evidence type="ECO:0000259" key="5">
    <source>
        <dbReference type="Pfam" id="PF02902"/>
    </source>
</evidence>
<reference evidence="6" key="1">
    <citation type="submission" date="2020-06" db="EMBL/GenBank/DDBJ databases">
        <title>WGS assembly of Ceratodon purpureus strain R40.</title>
        <authorList>
            <person name="Carey S.B."/>
            <person name="Jenkins J."/>
            <person name="Shu S."/>
            <person name="Lovell J.T."/>
            <person name="Sreedasyam A."/>
            <person name="Maumus F."/>
            <person name="Tiley G.P."/>
            <person name="Fernandez-Pozo N."/>
            <person name="Barry K."/>
            <person name="Chen C."/>
            <person name="Wang M."/>
            <person name="Lipzen A."/>
            <person name="Daum C."/>
            <person name="Saski C.A."/>
            <person name="Payton A.C."/>
            <person name="Mcbreen J.C."/>
            <person name="Conrad R.E."/>
            <person name="Kollar L.M."/>
            <person name="Olsson S."/>
            <person name="Huttunen S."/>
            <person name="Landis J.B."/>
            <person name="Wickett N.J."/>
            <person name="Johnson M.G."/>
            <person name="Rensing S.A."/>
            <person name="Grimwood J."/>
            <person name="Schmutz J."/>
            <person name="Mcdaniel S.F."/>
        </authorList>
    </citation>
    <scope>NUCLEOTIDE SEQUENCE</scope>
    <source>
        <strain evidence="6">R40</strain>
    </source>
</reference>
<evidence type="ECO:0000313" key="6">
    <source>
        <dbReference type="EMBL" id="KAG0572522.1"/>
    </source>
</evidence>
<comment type="caution">
    <text evidence="6">The sequence shown here is derived from an EMBL/GenBank/DDBJ whole genome shotgun (WGS) entry which is preliminary data.</text>
</comment>
<comment type="similarity">
    <text evidence="1">Belongs to the peptidase C48 family.</text>
</comment>
<dbReference type="EMBL" id="CM026426">
    <property type="protein sequence ID" value="KAG0572522.1"/>
    <property type="molecule type" value="Genomic_DNA"/>
</dbReference>
<dbReference type="GO" id="GO:0006508">
    <property type="term" value="P:proteolysis"/>
    <property type="evidence" value="ECO:0007669"/>
    <property type="project" value="UniProtKB-KW"/>
</dbReference>
<keyword evidence="2" id="KW-0645">Protease</keyword>
<dbReference type="InterPro" id="IPR003653">
    <property type="entry name" value="Peptidase_C48_C"/>
</dbReference>